<dbReference type="InterPro" id="IPR042099">
    <property type="entry name" value="ANL_N_sf"/>
</dbReference>
<dbReference type="OrthoDB" id="10253869at2759"/>
<dbReference type="PANTHER" id="PTHR42921:SF1">
    <property type="entry name" value="ACETOACETYL-COA SYNTHETASE"/>
    <property type="match status" value="1"/>
</dbReference>
<dbReference type="Proteomes" id="UP000031668">
    <property type="component" value="Unassembled WGS sequence"/>
</dbReference>
<dbReference type="Gene3D" id="3.30.300.30">
    <property type="match status" value="1"/>
</dbReference>
<dbReference type="PANTHER" id="PTHR42921">
    <property type="entry name" value="ACETOACETYL-COA SYNTHETASE"/>
    <property type="match status" value="1"/>
</dbReference>
<evidence type="ECO:0000313" key="1">
    <source>
        <dbReference type="EMBL" id="KII69312.1"/>
    </source>
</evidence>
<keyword evidence="2" id="KW-1185">Reference proteome</keyword>
<dbReference type="InterPro" id="IPR045851">
    <property type="entry name" value="AMP-bd_C_sf"/>
</dbReference>
<protein>
    <submittedName>
        <fullName evidence="1">Acetoacetyl-CoA synthetase</fullName>
    </submittedName>
</protein>
<dbReference type="OMA" id="EALHLYW"/>
<accession>A0A0C2N5V2</accession>
<dbReference type="Gene3D" id="3.40.50.12780">
    <property type="entry name" value="N-terminal domain of ligase-like"/>
    <property type="match status" value="1"/>
</dbReference>
<proteinExistence type="predicted"/>
<comment type="caution">
    <text evidence="1">The sequence shown here is derived from an EMBL/GenBank/DDBJ whole genome shotgun (WGS) entry which is preliminary data.</text>
</comment>
<evidence type="ECO:0000313" key="2">
    <source>
        <dbReference type="Proteomes" id="UP000031668"/>
    </source>
</evidence>
<reference evidence="1 2" key="1">
    <citation type="journal article" date="2014" name="Genome Biol. Evol.">
        <title>The genome of the myxosporean Thelohanellus kitauei shows adaptations to nutrient acquisition within its fish host.</title>
        <authorList>
            <person name="Yang Y."/>
            <person name="Xiong J."/>
            <person name="Zhou Z."/>
            <person name="Huo F."/>
            <person name="Miao W."/>
            <person name="Ran C."/>
            <person name="Liu Y."/>
            <person name="Zhang J."/>
            <person name="Feng J."/>
            <person name="Wang M."/>
            <person name="Wang M."/>
            <person name="Wang L."/>
            <person name="Yao B."/>
        </authorList>
    </citation>
    <scope>NUCLEOTIDE SEQUENCE [LARGE SCALE GENOMIC DNA]</scope>
    <source>
        <strain evidence="1">Wuqing</strain>
    </source>
</reference>
<name>A0A0C2N5V2_THEKT</name>
<organism evidence="1 2">
    <name type="scientific">Thelohanellus kitauei</name>
    <name type="common">Myxosporean</name>
    <dbReference type="NCBI Taxonomy" id="669202"/>
    <lineage>
        <taxon>Eukaryota</taxon>
        <taxon>Metazoa</taxon>
        <taxon>Cnidaria</taxon>
        <taxon>Myxozoa</taxon>
        <taxon>Myxosporea</taxon>
        <taxon>Bivalvulida</taxon>
        <taxon>Platysporina</taxon>
        <taxon>Myxobolidae</taxon>
        <taxon>Thelohanellus</taxon>
    </lineage>
</organism>
<gene>
    <name evidence="1" type="ORF">RF11_13801</name>
</gene>
<dbReference type="SUPFAM" id="SSF56801">
    <property type="entry name" value="Acetyl-CoA synthetase-like"/>
    <property type="match status" value="1"/>
</dbReference>
<dbReference type="GO" id="GO:0030729">
    <property type="term" value="F:acetoacetate-CoA ligase activity"/>
    <property type="evidence" value="ECO:0007669"/>
    <property type="project" value="TreeGrafter"/>
</dbReference>
<sequence>MNEYVKSGIPICSIAGATDIISCFAGHNLTLPVYPGEIQYCNLGMHVQCFNEIGKHIYDEFGEFVCIKPFPSMPVYFKNDPGNVRYKETYFSRYPGVWTHGDYCLINSKTGGIVISGRSDSTMNVKGIRIGTSEIYNVVQQVPGVVDSLCVCQDFGEGDERMVLFVSYKRDEIEFEKLVSQIKHAILNGLSQRHMPSLILEAPSIPYTITGKKVEILVKKIISKKPYSINHESLKDPSELSYFINLKI</sequence>
<dbReference type="AlphaFoldDB" id="A0A0C2N5V2"/>
<dbReference type="EMBL" id="JWZT01002471">
    <property type="protein sequence ID" value="KII69312.1"/>
    <property type="molecule type" value="Genomic_DNA"/>
</dbReference>